<dbReference type="EMBL" id="CP039393">
    <property type="protein sequence ID" value="QCD36927.1"/>
    <property type="molecule type" value="Genomic_DNA"/>
</dbReference>
<proteinExistence type="predicted"/>
<evidence type="ECO:0000313" key="1">
    <source>
        <dbReference type="EMBL" id="QCD36927.1"/>
    </source>
</evidence>
<dbReference type="OrthoDB" id="1094777at2"/>
<dbReference type="Proteomes" id="UP000297031">
    <property type="component" value="Chromosome"/>
</dbReference>
<dbReference type="RefSeq" id="WP_123400135.1">
    <property type="nucleotide sequence ID" value="NZ_CP039393.1"/>
</dbReference>
<reference evidence="1 2" key="1">
    <citation type="submission" date="2019-02" db="EMBL/GenBank/DDBJ databases">
        <title>Isolation and identification of novel species under the genus Muribaculum.</title>
        <authorList>
            <person name="Miyake S."/>
            <person name="Ding Y."/>
            <person name="Low A."/>
            <person name="Soh M."/>
            <person name="Seedorf H."/>
        </authorList>
    </citation>
    <scope>NUCLEOTIDE SEQUENCE [LARGE SCALE GENOMIC DNA]</scope>
    <source>
        <strain evidence="1 2">TLL-A4</strain>
    </source>
</reference>
<evidence type="ECO:0000313" key="2">
    <source>
        <dbReference type="Proteomes" id="UP000297031"/>
    </source>
</evidence>
<dbReference type="KEGG" id="mgod:E7746_14095"/>
<keyword evidence="2" id="KW-1185">Reference proteome</keyword>
<protein>
    <submittedName>
        <fullName evidence="1">DNA-binding protein</fullName>
    </submittedName>
</protein>
<dbReference type="GO" id="GO:0003677">
    <property type="term" value="F:DNA binding"/>
    <property type="evidence" value="ECO:0007669"/>
    <property type="project" value="UniProtKB-KW"/>
</dbReference>
<organism evidence="1 2">
    <name type="scientific">Muribaculum gordoncarteri</name>
    <dbReference type="NCBI Taxonomy" id="2530390"/>
    <lineage>
        <taxon>Bacteria</taxon>
        <taxon>Pseudomonadati</taxon>
        <taxon>Bacteroidota</taxon>
        <taxon>Bacteroidia</taxon>
        <taxon>Bacteroidales</taxon>
        <taxon>Muribaculaceae</taxon>
        <taxon>Muribaculum</taxon>
    </lineage>
</organism>
<gene>
    <name evidence="1" type="ORF">E7746_14095</name>
</gene>
<dbReference type="GeneID" id="82150053"/>
<accession>A0A4P7VRG0</accession>
<sequence length="114" mass="12698">MNEIIVIPIHQVKDMIQSAVKECMTEIMSLAKPYNDADSVDIDGAVEYLNANGYKIKKSQVYKLTSSGSMPFYKFGTKLHFRIAELADWAQSKLLNGNTIGILEPVSTSKAARR</sequence>
<name>A0A4P7VRG0_9BACT</name>
<dbReference type="AlphaFoldDB" id="A0A4P7VRG0"/>
<keyword evidence="1" id="KW-0238">DNA-binding</keyword>